<dbReference type="Proteomes" id="UP000254123">
    <property type="component" value="Unassembled WGS sequence"/>
</dbReference>
<sequence>MSSKKNPLLVQSIDTSGQVTEAILKTFLTPYAGPITEVASGIPIVSSLVGIYNGYNIVKEQSFNKKFWAFYNMFSEEEYDSFKKIIYTKKDQELGEYIFSALDSVSKAVQAKMIAKSVKLYVSNCEQGNDEVAQSIFDYYIYVIKNLDNYLISGMESIYGKGEVDKLASFGKALFNLDLVDQEEKTNYISETVPLVTFTTSAKGKDFYQNIISGCTDN</sequence>
<dbReference type="RefSeq" id="WP_028859722.1">
    <property type="nucleotide sequence ID" value="NZ_CAJHAQ010000001.1"/>
</dbReference>
<proteinExistence type="predicted"/>
<dbReference type="EMBL" id="UGVC01000001">
    <property type="protein sequence ID" value="SUD92228.1"/>
    <property type="molecule type" value="Genomic_DNA"/>
</dbReference>
<name>A0A379LNU9_9GAMM</name>
<evidence type="ECO:0000313" key="2">
    <source>
        <dbReference type="Proteomes" id="UP000254123"/>
    </source>
</evidence>
<accession>A0A379LNU9</accession>
<organism evidence="1 2">
    <name type="scientific">Psychrobacter phenylpyruvicus</name>
    <dbReference type="NCBI Taxonomy" id="29432"/>
    <lineage>
        <taxon>Bacteria</taxon>
        <taxon>Pseudomonadati</taxon>
        <taxon>Pseudomonadota</taxon>
        <taxon>Gammaproteobacteria</taxon>
        <taxon>Moraxellales</taxon>
        <taxon>Moraxellaceae</taxon>
        <taxon>Psychrobacter</taxon>
    </lineage>
</organism>
<dbReference type="AlphaFoldDB" id="A0A379LNU9"/>
<reference evidence="1 2" key="1">
    <citation type="submission" date="2018-06" db="EMBL/GenBank/DDBJ databases">
        <authorList>
            <consortium name="Pathogen Informatics"/>
            <person name="Doyle S."/>
        </authorList>
    </citation>
    <scope>NUCLEOTIDE SEQUENCE [LARGE SCALE GENOMIC DNA]</scope>
    <source>
        <strain evidence="1 2">NCTC10526</strain>
    </source>
</reference>
<keyword evidence="2" id="KW-1185">Reference proteome</keyword>
<evidence type="ECO:0000313" key="1">
    <source>
        <dbReference type="EMBL" id="SUD92228.1"/>
    </source>
</evidence>
<protein>
    <submittedName>
        <fullName evidence="1">Uncharacterized protein</fullName>
    </submittedName>
</protein>
<gene>
    <name evidence="1" type="ORF">NCTC10526_02611</name>
</gene>